<keyword evidence="7" id="KW-0704">Schiff base</keyword>
<evidence type="ECO:0000256" key="5">
    <source>
        <dbReference type="ARBA" id="ARBA00018425"/>
    </source>
</evidence>
<evidence type="ECO:0000256" key="8">
    <source>
        <dbReference type="ARBA" id="ARBA00030874"/>
    </source>
</evidence>
<evidence type="ECO:0000256" key="12">
    <source>
        <dbReference type="PIRNR" id="PIRNR001365"/>
    </source>
</evidence>
<dbReference type="InterPro" id="IPR013785">
    <property type="entry name" value="Aldolase_TIM"/>
</dbReference>
<dbReference type="SUPFAM" id="SSF51569">
    <property type="entry name" value="Aldolase"/>
    <property type="match status" value="1"/>
</dbReference>
<proteinExistence type="inferred from homology"/>
<dbReference type="Pfam" id="PF00701">
    <property type="entry name" value="DHDPS"/>
    <property type="match status" value="1"/>
</dbReference>
<dbReference type="AlphaFoldDB" id="A0AAN8JGY2"/>
<comment type="caution">
    <text evidence="15">The sequence shown here is derived from an EMBL/GenBank/DDBJ whole genome shotgun (WGS) entry which is preliminary data.</text>
</comment>
<feature type="binding site" evidence="14">
    <location>
        <position position="249"/>
    </location>
    <ligand>
        <name>pyruvate</name>
        <dbReference type="ChEBI" id="CHEBI:15361"/>
    </ligand>
</feature>
<comment type="similarity">
    <text evidence="2 12">Belongs to the DapA family.</text>
</comment>
<dbReference type="PRINTS" id="PR00146">
    <property type="entry name" value="DHPICSNTHASE"/>
</dbReference>
<dbReference type="InterPro" id="IPR020625">
    <property type="entry name" value="Schiff_base-form_aldolases_AS"/>
</dbReference>
<keyword evidence="16" id="KW-1185">Reference proteome</keyword>
<feature type="active site" description="Schiff-base intermediate with substrate" evidence="13">
    <location>
        <position position="206"/>
    </location>
</feature>
<dbReference type="GO" id="GO:0008700">
    <property type="term" value="F:(R,S)-4-hydroxy-2-oxoglutarate aldolase activity"/>
    <property type="evidence" value="ECO:0007669"/>
    <property type="project" value="UniProtKB-EC"/>
</dbReference>
<comment type="function">
    <text evidence="1">Catalyzes the final step in the metabolic pathway of hydroxyproline.</text>
</comment>
<dbReference type="InterPro" id="IPR002220">
    <property type="entry name" value="DapA-like"/>
</dbReference>
<evidence type="ECO:0000256" key="3">
    <source>
        <dbReference type="ARBA" id="ARBA00011881"/>
    </source>
</evidence>
<evidence type="ECO:0000256" key="6">
    <source>
        <dbReference type="ARBA" id="ARBA00023239"/>
    </source>
</evidence>
<dbReference type="PROSITE" id="PS00666">
    <property type="entry name" value="DHDPS_2"/>
    <property type="match status" value="1"/>
</dbReference>
<dbReference type="Proteomes" id="UP001347796">
    <property type="component" value="Unassembled WGS sequence"/>
</dbReference>
<dbReference type="SMART" id="SM01130">
    <property type="entry name" value="DHDPS"/>
    <property type="match status" value="1"/>
</dbReference>
<dbReference type="Gene3D" id="3.20.20.70">
    <property type="entry name" value="Aldolase class I"/>
    <property type="match status" value="1"/>
</dbReference>
<dbReference type="GO" id="GO:0005739">
    <property type="term" value="C:mitochondrion"/>
    <property type="evidence" value="ECO:0007669"/>
    <property type="project" value="TreeGrafter"/>
</dbReference>
<feature type="active site" description="Proton donor/acceptor" evidence="13">
    <location>
        <position position="178"/>
    </location>
</feature>
<evidence type="ECO:0000313" key="16">
    <source>
        <dbReference type="Proteomes" id="UP001347796"/>
    </source>
</evidence>
<evidence type="ECO:0000313" key="15">
    <source>
        <dbReference type="EMBL" id="KAK6178036.1"/>
    </source>
</evidence>
<dbReference type="PIRSF" id="PIRSF001365">
    <property type="entry name" value="DHDPS"/>
    <property type="match status" value="1"/>
</dbReference>
<keyword evidence="6 12" id="KW-0456">Lyase</keyword>
<comment type="subunit">
    <text evidence="3">Homotetramer.</text>
</comment>
<name>A0AAN8JGY2_PATCE</name>
<comment type="catalytic activity">
    <reaction evidence="10">
        <text>(4R)-4-hydroxy-2-oxoglutarate = glyoxylate + pyruvate</text>
        <dbReference type="Rhea" id="RHEA:30687"/>
        <dbReference type="ChEBI" id="CHEBI:15361"/>
        <dbReference type="ChEBI" id="CHEBI:36655"/>
        <dbReference type="ChEBI" id="CHEBI:62213"/>
        <dbReference type="EC" id="4.1.3.16"/>
    </reaction>
</comment>
<sequence>MNSLTRSFLNKVLGAVKKSRKCEILHDVRVLSNLAGKRSISTLDISGIYPPIPTPFNTDESVAFDQLEKNIKIWNKIPLKGYVVEGSNGEYTFLTPNERVEVVKKASEWAAKDKLIIAGSGCESTRDTIEMTNRMADVGARAVLVVTPCYYKGRMTNQALIQHYTKVADNSSVPVILYSVPANTGIDLSPEVILHLASHPNIIGLKDSGGDISKLGTLVYKTQCEDFQVLAGSASFIFPAYSVGCVGGVCALANILGDELCQLVQLFKDGKFQEAKELQFRMIAPNVSITKMYGVAGLKRAMEWFGYYGGITRSPLLPVTDAEEKIIRDIFVQNKFL</sequence>
<dbReference type="CDD" id="cd00408">
    <property type="entry name" value="DHDPS-like"/>
    <property type="match status" value="1"/>
</dbReference>
<protein>
    <recommendedName>
        <fullName evidence="5">4-hydroxy-2-oxoglutarate aldolase, mitochondrial</fullName>
        <ecNumber evidence="4">4.1.3.16</ecNumber>
    </recommendedName>
    <alternativeName>
        <fullName evidence="9">Dihydrodipicolinate synthase-like</fullName>
    </alternativeName>
    <alternativeName>
        <fullName evidence="8">Probable 2-keto-4-hydroxyglutarate aldolase</fullName>
    </alternativeName>
</protein>
<gene>
    <name evidence="15" type="ORF">SNE40_012875</name>
</gene>
<organism evidence="15 16">
    <name type="scientific">Patella caerulea</name>
    <name type="common">Rayed Mediterranean limpet</name>
    <dbReference type="NCBI Taxonomy" id="87958"/>
    <lineage>
        <taxon>Eukaryota</taxon>
        <taxon>Metazoa</taxon>
        <taxon>Spiralia</taxon>
        <taxon>Lophotrochozoa</taxon>
        <taxon>Mollusca</taxon>
        <taxon>Gastropoda</taxon>
        <taxon>Patellogastropoda</taxon>
        <taxon>Patelloidea</taxon>
        <taxon>Patellidae</taxon>
        <taxon>Patella</taxon>
    </lineage>
</organism>
<accession>A0AAN8JGY2</accession>
<evidence type="ECO:0000256" key="1">
    <source>
        <dbReference type="ARBA" id="ARBA00002577"/>
    </source>
</evidence>
<evidence type="ECO:0000256" key="11">
    <source>
        <dbReference type="ARBA" id="ARBA00033613"/>
    </source>
</evidence>
<dbReference type="GO" id="GO:0009436">
    <property type="term" value="P:glyoxylate catabolic process"/>
    <property type="evidence" value="ECO:0007669"/>
    <property type="project" value="TreeGrafter"/>
</dbReference>
<dbReference type="EC" id="4.1.3.16" evidence="4"/>
<dbReference type="PANTHER" id="PTHR12128:SF66">
    <property type="entry name" value="4-HYDROXY-2-OXOGLUTARATE ALDOLASE, MITOCHONDRIAL"/>
    <property type="match status" value="1"/>
</dbReference>
<evidence type="ECO:0000256" key="7">
    <source>
        <dbReference type="ARBA" id="ARBA00023270"/>
    </source>
</evidence>
<evidence type="ECO:0000256" key="2">
    <source>
        <dbReference type="ARBA" id="ARBA00007592"/>
    </source>
</evidence>
<evidence type="ECO:0000256" key="10">
    <source>
        <dbReference type="ARBA" id="ARBA00033610"/>
    </source>
</evidence>
<evidence type="ECO:0000256" key="14">
    <source>
        <dbReference type="PIRSR" id="PIRSR001365-2"/>
    </source>
</evidence>
<dbReference type="PANTHER" id="PTHR12128">
    <property type="entry name" value="DIHYDRODIPICOLINATE SYNTHASE"/>
    <property type="match status" value="1"/>
</dbReference>
<evidence type="ECO:0000256" key="4">
    <source>
        <dbReference type="ARBA" id="ARBA00012215"/>
    </source>
</evidence>
<reference evidence="15 16" key="1">
    <citation type="submission" date="2024-01" db="EMBL/GenBank/DDBJ databases">
        <title>The genome of the rayed Mediterranean limpet Patella caerulea (Linnaeus, 1758).</title>
        <authorList>
            <person name="Anh-Thu Weber A."/>
            <person name="Halstead-Nussloch G."/>
        </authorList>
    </citation>
    <scope>NUCLEOTIDE SEQUENCE [LARGE SCALE GENOMIC DNA]</scope>
    <source>
        <strain evidence="15">AATW-2023a</strain>
        <tissue evidence="15">Whole specimen</tissue>
    </source>
</reference>
<dbReference type="EMBL" id="JAZGQO010000009">
    <property type="protein sequence ID" value="KAK6178036.1"/>
    <property type="molecule type" value="Genomic_DNA"/>
</dbReference>
<comment type="catalytic activity">
    <reaction evidence="11">
        <text>(4S)-4-hydroxy-2-oxoglutarate = glyoxylate + pyruvate</text>
        <dbReference type="Rhea" id="RHEA:35639"/>
        <dbReference type="ChEBI" id="CHEBI:15361"/>
        <dbReference type="ChEBI" id="CHEBI:36655"/>
        <dbReference type="ChEBI" id="CHEBI:71685"/>
        <dbReference type="EC" id="4.1.3.16"/>
    </reaction>
</comment>
<dbReference type="GO" id="GO:0008840">
    <property type="term" value="F:4-hydroxy-tetrahydrodipicolinate synthase activity"/>
    <property type="evidence" value="ECO:0007669"/>
    <property type="project" value="TreeGrafter"/>
</dbReference>
<evidence type="ECO:0000256" key="9">
    <source>
        <dbReference type="ARBA" id="ARBA00032879"/>
    </source>
</evidence>
<evidence type="ECO:0000256" key="13">
    <source>
        <dbReference type="PIRSR" id="PIRSR001365-1"/>
    </source>
</evidence>